<dbReference type="RefSeq" id="WP_184479601.1">
    <property type="nucleotide sequence ID" value="NZ_JACHIV010000001.1"/>
</dbReference>
<dbReference type="Proteomes" id="UP000580474">
    <property type="component" value="Unassembled WGS sequence"/>
</dbReference>
<protein>
    <submittedName>
        <fullName evidence="4">HSP20 family molecular chaperone IbpA</fullName>
    </submittedName>
</protein>
<reference evidence="4 5" key="1">
    <citation type="submission" date="2020-08" db="EMBL/GenBank/DDBJ databases">
        <title>Sequencing the genomes of 1000 actinobacteria strains.</title>
        <authorList>
            <person name="Klenk H.-P."/>
        </authorList>
    </citation>
    <scope>NUCLEOTIDE SEQUENCE [LARGE SCALE GENOMIC DNA]</scope>
    <source>
        <strain evidence="4 5">DSM 45582</strain>
    </source>
</reference>
<name>A0A840NI82_9PSEU</name>
<evidence type="ECO:0000259" key="3">
    <source>
        <dbReference type="PROSITE" id="PS01031"/>
    </source>
</evidence>
<evidence type="ECO:0000313" key="5">
    <source>
        <dbReference type="Proteomes" id="UP000580474"/>
    </source>
</evidence>
<evidence type="ECO:0000256" key="1">
    <source>
        <dbReference type="PROSITE-ProRule" id="PRU00285"/>
    </source>
</evidence>
<accession>A0A840NI82</accession>
<keyword evidence="5" id="KW-1185">Reference proteome</keyword>
<comment type="caution">
    <text evidence="4">The sequence shown here is derived from an EMBL/GenBank/DDBJ whole genome shotgun (WGS) entry which is preliminary data.</text>
</comment>
<proteinExistence type="inferred from homology"/>
<dbReference type="SUPFAM" id="SSF49764">
    <property type="entry name" value="HSP20-like chaperones"/>
    <property type="match status" value="1"/>
</dbReference>
<gene>
    <name evidence="4" type="ORF">BJ969_003086</name>
</gene>
<dbReference type="EMBL" id="JACHIV010000001">
    <property type="protein sequence ID" value="MBB5069998.1"/>
    <property type="molecule type" value="Genomic_DNA"/>
</dbReference>
<dbReference type="InterPro" id="IPR008978">
    <property type="entry name" value="HSP20-like_chaperone"/>
</dbReference>
<dbReference type="Pfam" id="PF00011">
    <property type="entry name" value="HSP20"/>
    <property type="match status" value="1"/>
</dbReference>
<dbReference type="PROSITE" id="PS01031">
    <property type="entry name" value="SHSP"/>
    <property type="match status" value="1"/>
</dbReference>
<evidence type="ECO:0000313" key="4">
    <source>
        <dbReference type="EMBL" id="MBB5069998.1"/>
    </source>
</evidence>
<sequence>MTHLMPSRGTPVPDLLDWIEGQWPFGDRHPVKVETFHDGDQLVVRCELPGMDPERDIHITVEGTILKISAERTREERDDRHSEFQYGSFVRSLNMPSSADPDNIEADYESGILTVRIPQRESGSSKEIPVARRER</sequence>
<dbReference type="CDD" id="cd06464">
    <property type="entry name" value="ACD_sHsps-like"/>
    <property type="match status" value="1"/>
</dbReference>
<organism evidence="4 5">
    <name type="scientific">Saccharopolyspora gloriosae</name>
    <dbReference type="NCBI Taxonomy" id="455344"/>
    <lineage>
        <taxon>Bacteria</taxon>
        <taxon>Bacillati</taxon>
        <taxon>Actinomycetota</taxon>
        <taxon>Actinomycetes</taxon>
        <taxon>Pseudonocardiales</taxon>
        <taxon>Pseudonocardiaceae</taxon>
        <taxon>Saccharopolyspora</taxon>
    </lineage>
</organism>
<dbReference type="InterPro" id="IPR031107">
    <property type="entry name" value="Small_HSP"/>
</dbReference>
<evidence type="ECO:0000256" key="2">
    <source>
        <dbReference type="RuleBase" id="RU003616"/>
    </source>
</evidence>
<feature type="domain" description="SHSP" evidence="3">
    <location>
        <begin position="22"/>
        <end position="133"/>
    </location>
</feature>
<dbReference type="Gene3D" id="2.60.40.790">
    <property type="match status" value="1"/>
</dbReference>
<dbReference type="InterPro" id="IPR002068">
    <property type="entry name" value="A-crystallin/Hsp20_dom"/>
</dbReference>
<comment type="similarity">
    <text evidence="1 2">Belongs to the small heat shock protein (HSP20) family.</text>
</comment>
<dbReference type="AlphaFoldDB" id="A0A840NI82"/>
<dbReference type="PANTHER" id="PTHR11527">
    <property type="entry name" value="HEAT-SHOCK PROTEIN 20 FAMILY MEMBER"/>
    <property type="match status" value="1"/>
</dbReference>